<feature type="domain" description="Cyclic nucleotide-binding" evidence="6">
    <location>
        <begin position="82"/>
        <end position="202"/>
    </location>
</feature>
<evidence type="ECO:0000256" key="5">
    <source>
        <dbReference type="SAM" id="Phobius"/>
    </source>
</evidence>
<keyword evidence="4" id="KW-0804">Transcription</keyword>
<dbReference type="PANTHER" id="PTHR24567">
    <property type="entry name" value="CRP FAMILY TRANSCRIPTIONAL REGULATORY PROTEIN"/>
    <property type="match status" value="1"/>
</dbReference>
<dbReference type="Pfam" id="PF00027">
    <property type="entry name" value="cNMP_binding"/>
    <property type="match status" value="1"/>
</dbReference>
<dbReference type="PANTHER" id="PTHR24567:SF74">
    <property type="entry name" value="HTH-TYPE TRANSCRIPTIONAL REGULATOR ARCR"/>
    <property type="match status" value="1"/>
</dbReference>
<evidence type="ECO:0000256" key="1">
    <source>
        <dbReference type="ARBA" id="ARBA00023015"/>
    </source>
</evidence>
<dbReference type="Gene3D" id="2.60.120.10">
    <property type="entry name" value="Jelly Rolls"/>
    <property type="match status" value="1"/>
</dbReference>
<dbReference type="SMART" id="SM00419">
    <property type="entry name" value="HTH_CRP"/>
    <property type="match status" value="1"/>
</dbReference>
<dbReference type="SMART" id="SM00100">
    <property type="entry name" value="cNMP"/>
    <property type="match status" value="1"/>
</dbReference>
<keyword evidence="5" id="KW-1133">Transmembrane helix</keyword>
<dbReference type="CDD" id="cd00038">
    <property type="entry name" value="CAP_ED"/>
    <property type="match status" value="1"/>
</dbReference>
<dbReference type="InterPro" id="IPR036390">
    <property type="entry name" value="WH_DNA-bd_sf"/>
</dbReference>
<dbReference type="GO" id="GO:0005829">
    <property type="term" value="C:cytosol"/>
    <property type="evidence" value="ECO:0007669"/>
    <property type="project" value="TreeGrafter"/>
</dbReference>
<evidence type="ECO:0000313" key="9">
    <source>
        <dbReference type="Proteomes" id="UP000243650"/>
    </source>
</evidence>
<dbReference type="OrthoDB" id="9812325at2"/>
<sequence>MILLFSSFPPLQIELYIPFFRVPCRMSMHPDNVIHVTFSFQSVGIIIVIYSIYPLYLLYYFYHSDGAGGAGMYEELIDTPFFQGSLPEKERDRLEGLARKRTYLKGQALYFEGDPGDRMYIVQQGVLKIFREHHGQQIVLGHQFPGQAIGELEMFHYEKRRTAGVAVLEEAVLWSIDRPVMQRLASLYPDLLYKTIYILSERLTQADRKLEYLAFLDVKVRAANLLLDLAANKGRAVKKGVQIDWKITQQHAADMIGASRESMARCLQDMQKEAMIQLQGRTILITDMPALEQMTAAASTLPRDWHLTDAYSNGNKR</sequence>
<dbReference type="SUPFAM" id="SSF51206">
    <property type="entry name" value="cAMP-binding domain-like"/>
    <property type="match status" value="1"/>
</dbReference>
<gene>
    <name evidence="8" type="ORF">C6I21_00425</name>
</gene>
<dbReference type="InterPro" id="IPR014710">
    <property type="entry name" value="RmlC-like_jellyroll"/>
</dbReference>
<dbReference type="AlphaFoldDB" id="A0A2P6MLA4"/>
<reference evidence="8 9" key="1">
    <citation type="submission" date="2018-03" db="EMBL/GenBank/DDBJ databases">
        <title>Bacillus urumqiensis sp. nov., a moderately haloalkaliphilic bacterium isolated from a salt lake.</title>
        <authorList>
            <person name="Zhao B."/>
            <person name="Liao Z."/>
        </authorList>
    </citation>
    <scope>NUCLEOTIDE SEQUENCE [LARGE SCALE GENOMIC DNA]</scope>
    <source>
        <strain evidence="8 9">BZ-SZ-XJ18</strain>
    </source>
</reference>
<dbReference type="Proteomes" id="UP000243650">
    <property type="component" value="Unassembled WGS sequence"/>
</dbReference>
<dbReference type="SUPFAM" id="SSF46785">
    <property type="entry name" value="Winged helix' DNA-binding domain"/>
    <property type="match status" value="1"/>
</dbReference>
<name>A0A2P6MLA4_ALKUR</name>
<dbReference type="InterPro" id="IPR000595">
    <property type="entry name" value="cNMP-bd_dom"/>
</dbReference>
<dbReference type="EMBL" id="PVNS01000001">
    <property type="protein sequence ID" value="PRO67067.1"/>
    <property type="molecule type" value="Genomic_DNA"/>
</dbReference>
<dbReference type="GO" id="GO:0003700">
    <property type="term" value="F:DNA-binding transcription factor activity"/>
    <property type="evidence" value="ECO:0007669"/>
    <property type="project" value="TreeGrafter"/>
</dbReference>
<dbReference type="InterPro" id="IPR018490">
    <property type="entry name" value="cNMP-bd_dom_sf"/>
</dbReference>
<dbReference type="InterPro" id="IPR036388">
    <property type="entry name" value="WH-like_DNA-bd_sf"/>
</dbReference>
<keyword evidence="3" id="KW-0010">Activator</keyword>
<dbReference type="Gene3D" id="1.10.10.10">
    <property type="entry name" value="Winged helix-like DNA-binding domain superfamily/Winged helix DNA-binding domain"/>
    <property type="match status" value="1"/>
</dbReference>
<keyword evidence="1" id="KW-0805">Transcription regulation</keyword>
<keyword evidence="5" id="KW-0472">Membrane</keyword>
<dbReference type="Pfam" id="PF13545">
    <property type="entry name" value="HTH_Crp_2"/>
    <property type="match status" value="1"/>
</dbReference>
<feature type="domain" description="HTH crp-type" evidence="7">
    <location>
        <begin position="216"/>
        <end position="289"/>
    </location>
</feature>
<comment type="caution">
    <text evidence="8">The sequence shown here is derived from an EMBL/GenBank/DDBJ whole genome shotgun (WGS) entry which is preliminary data.</text>
</comment>
<dbReference type="PROSITE" id="PS50042">
    <property type="entry name" value="CNMP_BINDING_3"/>
    <property type="match status" value="1"/>
</dbReference>
<organism evidence="8 9">
    <name type="scientific">Alkalicoccus urumqiensis</name>
    <name type="common">Bacillus urumqiensis</name>
    <dbReference type="NCBI Taxonomy" id="1548213"/>
    <lineage>
        <taxon>Bacteria</taxon>
        <taxon>Bacillati</taxon>
        <taxon>Bacillota</taxon>
        <taxon>Bacilli</taxon>
        <taxon>Bacillales</taxon>
        <taxon>Bacillaceae</taxon>
        <taxon>Alkalicoccus</taxon>
    </lineage>
</organism>
<keyword evidence="2" id="KW-0238">DNA-binding</keyword>
<evidence type="ECO:0000256" key="2">
    <source>
        <dbReference type="ARBA" id="ARBA00023125"/>
    </source>
</evidence>
<evidence type="ECO:0000256" key="4">
    <source>
        <dbReference type="ARBA" id="ARBA00023163"/>
    </source>
</evidence>
<dbReference type="GO" id="GO:0003677">
    <property type="term" value="F:DNA binding"/>
    <property type="evidence" value="ECO:0007669"/>
    <property type="project" value="UniProtKB-KW"/>
</dbReference>
<keyword evidence="9" id="KW-1185">Reference proteome</keyword>
<dbReference type="InterPro" id="IPR050397">
    <property type="entry name" value="Env_Response_Regulators"/>
</dbReference>
<evidence type="ECO:0000313" key="8">
    <source>
        <dbReference type="EMBL" id="PRO67067.1"/>
    </source>
</evidence>
<evidence type="ECO:0000259" key="6">
    <source>
        <dbReference type="PROSITE" id="PS50042"/>
    </source>
</evidence>
<accession>A0A2P6MLA4</accession>
<protein>
    <recommendedName>
        <fullName evidence="10">Crp/Fnr family transcriptional regulator</fullName>
    </recommendedName>
</protein>
<evidence type="ECO:0008006" key="10">
    <source>
        <dbReference type="Google" id="ProtNLM"/>
    </source>
</evidence>
<evidence type="ECO:0000256" key="3">
    <source>
        <dbReference type="ARBA" id="ARBA00023159"/>
    </source>
</evidence>
<dbReference type="InterPro" id="IPR012318">
    <property type="entry name" value="HTH_CRP"/>
</dbReference>
<proteinExistence type="predicted"/>
<keyword evidence="5" id="KW-0812">Transmembrane</keyword>
<evidence type="ECO:0000259" key="7">
    <source>
        <dbReference type="PROSITE" id="PS51063"/>
    </source>
</evidence>
<dbReference type="PROSITE" id="PS51063">
    <property type="entry name" value="HTH_CRP_2"/>
    <property type="match status" value="1"/>
</dbReference>
<feature type="transmembrane region" description="Helical" evidence="5">
    <location>
        <begin position="38"/>
        <end position="62"/>
    </location>
</feature>